<dbReference type="GO" id="GO:0004222">
    <property type="term" value="F:metalloendopeptidase activity"/>
    <property type="evidence" value="ECO:0007669"/>
    <property type="project" value="InterPro"/>
</dbReference>
<dbReference type="AlphaFoldDB" id="A0A6J7TKP8"/>
<dbReference type="PROSITE" id="PS00143">
    <property type="entry name" value="INSULINASE"/>
    <property type="match status" value="1"/>
</dbReference>
<organism evidence="4">
    <name type="scientific">freshwater metagenome</name>
    <dbReference type="NCBI Taxonomy" id="449393"/>
    <lineage>
        <taxon>unclassified sequences</taxon>
        <taxon>metagenomes</taxon>
        <taxon>ecological metagenomes</taxon>
    </lineage>
</organism>
<evidence type="ECO:0000313" key="4">
    <source>
        <dbReference type="EMBL" id="CAB5053660.1"/>
    </source>
</evidence>
<dbReference type="Pfam" id="PF05193">
    <property type="entry name" value="Peptidase_M16_C"/>
    <property type="match status" value="1"/>
</dbReference>
<dbReference type="InterPro" id="IPR011249">
    <property type="entry name" value="Metalloenz_LuxS/M16"/>
</dbReference>
<dbReference type="GO" id="GO:0006508">
    <property type="term" value="P:proteolysis"/>
    <property type="evidence" value="ECO:0007669"/>
    <property type="project" value="InterPro"/>
</dbReference>
<comment type="similarity">
    <text evidence="1">Belongs to the peptidase M16 family.</text>
</comment>
<dbReference type="GO" id="GO:0046872">
    <property type="term" value="F:metal ion binding"/>
    <property type="evidence" value="ECO:0007669"/>
    <property type="project" value="InterPro"/>
</dbReference>
<name>A0A6J7TKP8_9ZZZZ</name>
<feature type="domain" description="Peptidase M16 N-terminal" evidence="2">
    <location>
        <begin position="13"/>
        <end position="160"/>
    </location>
</feature>
<dbReference type="PANTHER" id="PTHR11851">
    <property type="entry name" value="METALLOPROTEASE"/>
    <property type="match status" value="1"/>
</dbReference>
<evidence type="ECO:0000259" key="2">
    <source>
        <dbReference type="Pfam" id="PF00675"/>
    </source>
</evidence>
<sequence length="425" mass="46562">MSVKRSVHSSGLRIVTEEVPSVRSAAVGIWVNVGSRDEAPATAGASHFLEHLLFKGTTSRTALEISSSIESVGGEMNAFTSKEYTCFYARVIDTDLPMAIDVVSDLITSSIITALDVDAERKVVLEEIAMRDDDPSDLVHDLFSDTYYGNTPIGRPILGTIDSINGMSRNTVFNYYKKKYLPQDLVVAVAGNIKHKRVVAMVEEALSRDNFLDVLAAPVVRPNIPVKNTKQQSVGLMYKKSEQAHMFYGMEGVARADDRRFSMGVLSAALGGGMSSRLFQEIREKRGLAYSVYAYAQQFAGSGVLGFYAGCNPTKAIEVVEIIRSVLSDVADNGMTHEEIERAKGAVRGSLVLSQEDTGSRMSRIGKNEIVYGQVMDFDDILKAISRVSAEDIREIASEFLVKTPTLALVGPFKNESKFEKVLQK</sequence>
<dbReference type="PANTHER" id="PTHR11851:SF49">
    <property type="entry name" value="MITOCHONDRIAL-PROCESSING PEPTIDASE SUBUNIT ALPHA"/>
    <property type="match status" value="1"/>
</dbReference>
<dbReference type="InterPro" id="IPR011765">
    <property type="entry name" value="Pept_M16_N"/>
</dbReference>
<dbReference type="InterPro" id="IPR007863">
    <property type="entry name" value="Peptidase_M16_C"/>
</dbReference>
<dbReference type="SUPFAM" id="SSF63411">
    <property type="entry name" value="LuxS/MPP-like metallohydrolase"/>
    <property type="match status" value="2"/>
</dbReference>
<evidence type="ECO:0000256" key="1">
    <source>
        <dbReference type="ARBA" id="ARBA00007261"/>
    </source>
</evidence>
<dbReference type="FunFam" id="3.30.830.10:FF:000008">
    <property type="entry name" value="Mitochondrial-processing peptidase subunit beta"/>
    <property type="match status" value="1"/>
</dbReference>
<dbReference type="Gene3D" id="3.30.830.10">
    <property type="entry name" value="Metalloenzyme, LuxS/M16 peptidase-like"/>
    <property type="match status" value="2"/>
</dbReference>
<feature type="domain" description="Peptidase M16 C-terminal" evidence="3">
    <location>
        <begin position="167"/>
        <end position="345"/>
    </location>
</feature>
<dbReference type="Pfam" id="PF00675">
    <property type="entry name" value="Peptidase_M16"/>
    <property type="match status" value="1"/>
</dbReference>
<dbReference type="InterPro" id="IPR001431">
    <property type="entry name" value="Pept_M16_Zn_BS"/>
</dbReference>
<reference evidence="4" key="1">
    <citation type="submission" date="2020-05" db="EMBL/GenBank/DDBJ databases">
        <authorList>
            <person name="Chiriac C."/>
            <person name="Salcher M."/>
            <person name="Ghai R."/>
            <person name="Kavagutti S V."/>
        </authorList>
    </citation>
    <scope>NUCLEOTIDE SEQUENCE</scope>
</reference>
<evidence type="ECO:0000259" key="3">
    <source>
        <dbReference type="Pfam" id="PF05193"/>
    </source>
</evidence>
<dbReference type="InterPro" id="IPR050361">
    <property type="entry name" value="MPP/UQCRC_Complex"/>
</dbReference>
<proteinExistence type="inferred from homology"/>
<gene>
    <name evidence="4" type="ORF">UFOPK4307_00237</name>
</gene>
<protein>
    <submittedName>
        <fullName evidence="4">Unannotated protein</fullName>
    </submittedName>
</protein>
<dbReference type="EMBL" id="CAFBQO010000018">
    <property type="protein sequence ID" value="CAB5053660.1"/>
    <property type="molecule type" value="Genomic_DNA"/>
</dbReference>
<accession>A0A6J7TKP8</accession>